<dbReference type="RefSeq" id="XP_007931006.1">
    <property type="nucleotide sequence ID" value="XM_007932815.1"/>
</dbReference>
<accession>M3ANL1</accession>
<dbReference type="KEGG" id="pfj:MYCFIDRAFT_178810"/>
<evidence type="ECO:0000313" key="2">
    <source>
        <dbReference type="Proteomes" id="UP000016932"/>
    </source>
</evidence>
<dbReference type="AlphaFoldDB" id="M3ANL1"/>
<organism evidence="1 2">
    <name type="scientific">Pseudocercospora fijiensis (strain CIRAD86)</name>
    <name type="common">Black leaf streak disease fungus</name>
    <name type="synonym">Mycosphaerella fijiensis</name>
    <dbReference type="NCBI Taxonomy" id="383855"/>
    <lineage>
        <taxon>Eukaryota</taxon>
        <taxon>Fungi</taxon>
        <taxon>Dikarya</taxon>
        <taxon>Ascomycota</taxon>
        <taxon>Pezizomycotina</taxon>
        <taxon>Dothideomycetes</taxon>
        <taxon>Dothideomycetidae</taxon>
        <taxon>Mycosphaerellales</taxon>
        <taxon>Mycosphaerellaceae</taxon>
        <taxon>Pseudocercospora</taxon>
    </lineage>
</organism>
<proteinExistence type="predicted"/>
<dbReference type="EMBL" id="KB446563">
    <property type="protein sequence ID" value="EME78698.1"/>
    <property type="molecule type" value="Genomic_DNA"/>
</dbReference>
<name>M3ANL1_PSEFD</name>
<keyword evidence="2" id="KW-1185">Reference proteome</keyword>
<reference evidence="1 2" key="1">
    <citation type="journal article" date="2012" name="PLoS Pathog.">
        <title>Diverse lifestyles and strategies of plant pathogenesis encoded in the genomes of eighteen Dothideomycetes fungi.</title>
        <authorList>
            <person name="Ohm R.A."/>
            <person name="Feau N."/>
            <person name="Henrissat B."/>
            <person name="Schoch C.L."/>
            <person name="Horwitz B.A."/>
            <person name="Barry K.W."/>
            <person name="Condon B.J."/>
            <person name="Copeland A.C."/>
            <person name="Dhillon B."/>
            <person name="Glaser F."/>
            <person name="Hesse C.N."/>
            <person name="Kosti I."/>
            <person name="LaButti K."/>
            <person name="Lindquist E.A."/>
            <person name="Lucas S."/>
            <person name="Salamov A.A."/>
            <person name="Bradshaw R.E."/>
            <person name="Ciuffetti L."/>
            <person name="Hamelin R.C."/>
            <person name="Kema G.H.J."/>
            <person name="Lawrence C."/>
            <person name="Scott J.A."/>
            <person name="Spatafora J.W."/>
            <person name="Turgeon B.G."/>
            <person name="de Wit P.J.G.M."/>
            <person name="Zhong S."/>
            <person name="Goodwin S.B."/>
            <person name="Grigoriev I.V."/>
        </authorList>
    </citation>
    <scope>NUCLEOTIDE SEQUENCE [LARGE SCALE GENOMIC DNA]</scope>
    <source>
        <strain evidence="1 2">CIRAD86</strain>
    </source>
</reference>
<dbReference type="HOGENOM" id="CLU_790175_0_0_1"/>
<evidence type="ECO:0000313" key="1">
    <source>
        <dbReference type="EMBL" id="EME78698.1"/>
    </source>
</evidence>
<gene>
    <name evidence="1" type="ORF">MYCFIDRAFT_178810</name>
</gene>
<dbReference type="VEuPathDB" id="FungiDB:MYCFIDRAFT_178810"/>
<dbReference type="OrthoDB" id="3650064at2759"/>
<dbReference type="Proteomes" id="UP000016932">
    <property type="component" value="Unassembled WGS sequence"/>
</dbReference>
<protein>
    <submittedName>
        <fullName evidence="1">Uncharacterized protein</fullName>
    </submittedName>
</protein>
<sequence>MASSNTDTLLLTLTGTQRPSWPVACSRIGPRLPEICPEIPRLPNPPSQVRYKTCHQLPRPQWISKHARLTESRFIYTGVTGVLDFWVFIGKHLTGHGIPSGSARLLETHHHSRVLISMTTKISSKSRTLTDHIHRLPRELFDIIYTKTITSPPSASHIQPETYCPPSLLQTDRQTRAKFAESYFSNTSFIISSEEMLTRWLMSLDPKHRAMVKDIRCVLWNESIPEKGSIRAYEHRIEGFNAKLRIEWMFEKEIAGVVNWLYEEDLKASFLLKAEKWYCQQKRKRELGVVILSQPNTPVSNGWSLRLKTEISAKSRRRCDRSRSSITSLPNDCHCLCFQDKRDHLPHLSQA</sequence>
<dbReference type="GeneID" id="19333994"/>